<evidence type="ECO:0000256" key="2">
    <source>
        <dbReference type="ARBA" id="ARBA00022614"/>
    </source>
</evidence>
<keyword evidence="3" id="KW-0677">Repeat</keyword>
<dbReference type="InterPro" id="IPR032675">
    <property type="entry name" value="LRR_dom_sf"/>
</dbReference>
<feature type="region of interest" description="Disordered" evidence="6">
    <location>
        <begin position="221"/>
        <end position="253"/>
    </location>
</feature>
<accession>A0ABM1EBY1</accession>
<evidence type="ECO:0000256" key="3">
    <source>
        <dbReference type="ARBA" id="ARBA00022737"/>
    </source>
</evidence>
<keyword evidence="4" id="KW-0539">Nucleus</keyword>
<evidence type="ECO:0000313" key="8">
    <source>
        <dbReference type="RefSeq" id="XP_014669701.1"/>
    </source>
</evidence>
<protein>
    <submittedName>
        <fullName evidence="8 9">U2 small nuclear ribonucleoprotein A'-like</fullName>
    </submittedName>
</protein>
<evidence type="ECO:0000256" key="1">
    <source>
        <dbReference type="ARBA" id="ARBA00004123"/>
    </source>
</evidence>
<feature type="compositionally biased region" description="Basic and acidic residues" evidence="6">
    <location>
        <begin position="234"/>
        <end position="244"/>
    </location>
</feature>
<keyword evidence="2" id="KW-0433">Leucine-rich repeat</keyword>
<evidence type="ECO:0000256" key="5">
    <source>
        <dbReference type="ARBA" id="ARBA00024196"/>
    </source>
</evidence>
<dbReference type="SUPFAM" id="SSF52058">
    <property type="entry name" value="L domain-like"/>
    <property type="match status" value="1"/>
</dbReference>
<dbReference type="Proteomes" id="UP000695022">
    <property type="component" value="Unplaced"/>
</dbReference>
<evidence type="ECO:0000313" key="9">
    <source>
        <dbReference type="RefSeq" id="XP_014669702.1"/>
    </source>
</evidence>
<sequence length="253" mass="28746">MVKLTPELILQAPQYINPVRDRELDLRGYKIPVIENLGATLDQFDTLDFSDNDVRKLDGFPQLKRVKCLLFNNNRICRIADGLDEQLPSLETLVFTNNLIQELGDIDPLSSIKTLRSISFLRNPITTKKHYRLYVIYKIPHLRLLDFQKIKLREKEEAAQLFRGRRGLELVKSIVKKSKTFVAGEALEGIPSTGPTPEEVAAIKEAIANATTLEEVERLSQMLKSGQIPGKGKLHPEKNGKPVQEEEEDDMET</sequence>
<name>A0ABM1EBY1_PRICU</name>
<dbReference type="InterPro" id="IPR044640">
    <property type="entry name" value="RU2A"/>
</dbReference>
<dbReference type="PROSITE" id="PS51450">
    <property type="entry name" value="LRR"/>
    <property type="match status" value="1"/>
</dbReference>
<dbReference type="GeneID" id="106810767"/>
<dbReference type="PANTHER" id="PTHR10552:SF6">
    <property type="entry name" value="U2 SMALL NUCLEAR RIBONUCLEOPROTEIN A"/>
    <property type="match status" value="1"/>
</dbReference>
<dbReference type="PANTHER" id="PTHR10552">
    <property type="entry name" value="U2 SMALL NUCLEAR RIBONUCLEOPROTEIN A"/>
    <property type="match status" value="1"/>
</dbReference>
<proteinExistence type="inferred from homology"/>
<comment type="subcellular location">
    <subcellularLocation>
        <location evidence="1">Nucleus</location>
    </subcellularLocation>
</comment>
<gene>
    <name evidence="8 9" type="primary">LOC106810767</name>
</gene>
<evidence type="ECO:0000313" key="7">
    <source>
        <dbReference type="Proteomes" id="UP000695022"/>
    </source>
</evidence>
<dbReference type="Gene3D" id="3.80.10.10">
    <property type="entry name" value="Ribonuclease Inhibitor"/>
    <property type="match status" value="1"/>
</dbReference>
<evidence type="ECO:0000256" key="4">
    <source>
        <dbReference type="ARBA" id="ARBA00023242"/>
    </source>
</evidence>
<keyword evidence="7" id="KW-1185">Reference proteome</keyword>
<dbReference type="InterPro" id="IPR001611">
    <property type="entry name" value="Leu-rich_rpt"/>
</dbReference>
<evidence type="ECO:0000256" key="6">
    <source>
        <dbReference type="SAM" id="MobiDB-lite"/>
    </source>
</evidence>
<organism evidence="7 9">
    <name type="scientific">Priapulus caudatus</name>
    <name type="common">Priapulid worm</name>
    <dbReference type="NCBI Taxonomy" id="37621"/>
    <lineage>
        <taxon>Eukaryota</taxon>
        <taxon>Metazoa</taxon>
        <taxon>Ecdysozoa</taxon>
        <taxon>Scalidophora</taxon>
        <taxon>Priapulida</taxon>
        <taxon>Priapulimorpha</taxon>
        <taxon>Priapulimorphida</taxon>
        <taxon>Priapulidae</taxon>
        <taxon>Priapulus</taxon>
    </lineage>
</organism>
<dbReference type="RefSeq" id="XP_014669702.1">
    <property type="nucleotide sequence ID" value="XM_014814216.1"/>
</dbReference>
<dbReference type="RefSeq" id="XP_014669701.1">
    <property type="nucleotide sequence ID" value="XM_014814215.1"/>
</dbReference>
<dbReference type="Pfam" id="PF14580">
    <property type="entry name" value="LRR_9"/>
    <property type="match status" value="1"/>
</dbReference>
<reference evidence="8 9" key="1">
    <citation type="submission" date="2025-05" db="UniProtKB">
        <authorList>
            <consortium name="RefSeq"/>
        </authorList>
    </citation>
    <scope>IDENTIFICATION</scope>
</reference>
<comment type="similarity">
    <text evidence="5">Belongs to the U2 small nuclear ribonucleoprotein A family.</text>
</comment>